<comment type="caution">
    <text evidence="1">The sequence shown here is derived from an EMBL/GenBank/DDBJ whole genome shotgun (WGS) entry which is preliminary data.</text>
</comment>
<dbReference type="AlphaFoldDB" id="A0A414ANG8"/>
<accession>A0A414ANG8</accession>
<evidence type="ECO:0000313" key="1">
    <source>
        <dbReference type="EMBL" id="RHC51632.1"/>
    </source>
</evidence>
<gene>
    <name evidence="1" type="ORF">DW839_24155</name>
</gene>
<sequence length="74" mass="8574">MKSTLMDSVQEMSNTGKHIRYLDREILPPCYEDESLNTNCESYENSIYLKELSATYGKTGMARAEDWLMTKKGR</sequence>
<evidence type="ECO:0000313" key="2">
    <source>
        <dbReference type="Proteomes" id="UP000283975"/>
    </source>
</evidence>
<dbReference type="EMBL" id="QSHZ01000032">
    <property type="protein sequence ID" value="RHC51632.1"/>
    <property type="molecule type" value="Genomic_DNA"/>
</dbReference>
<organism evidence="1 2">
    <name type="scientific">Enterocloster bolteae</name>
    <dbReference type="NCBI Taxonomy" id="208479"/>
    <lineage>
        <taxon>Bacteria</taxon>
        <taxon>Bacillati</taxon>
        <taxon>Bacillota</taxon>
        <taxon>Clostridia</taxon>
        <taxon>Lachnospirales</taxon>
        <taxon>Lachnospiraceae</taxon>
        <taxon>Enterocloster</taxon>
    </lineage>
</organism>
<proteinExistence type="predicted"/>
<name>A0A414ANG8_9FIRM</name>
<protein>
    <submittedName>
        <fullName evidence="1">Uncharacterized protein</fullName>
    </submittedName>
</protein>
<dbReference type="Proteomes" id="UP000283975">
    <property type="component" value="Unassembled WGS sequence"/>
</dbReference>
<reference evidence="1 2" key="1">
    <citation type="submission" date="2018-08" db="EMBL/GenBank/DDBJ databases">
        <title>A genome reference for cultivated species of the human gut microbiota.</title>
        <authorList>
            <person name="Zou Y."/>
            <person name="Xue W."/>
            <person name="Luo G."/>
        </authorList>
    </citation>
    <scope>NUCLEOTIDE SEQUENCE [LARGE SCALE GENOMIC DNA]</scope>
    <source>
        <strain evidence="1 2">AM35-14</strain>
    </source>
</reference>